<gene>
    <name evidence="1" type="ORF">RPERSI_LOCUS5634</name>
</gene>
<name>A0ACA9MIS3_9GLOM</name>
<reference evidence="1" key="1">
    <citation type="submission" date="2021-06" db="EMBL/GenBank/DDBJ databases">
        <authorList>
            <person name="Kallberg Y."/>
            <person name="Tangrot J."/>
            <person name="Rosling A."/>
        </authorList>
    </citation>
    <scope>NUCLEOTIDE SEQUENCE</scope>
    <source>
        <strain evidence="1">MA461A</strain>
    </source>
</reference>
<feature type="non-terminal residue" evidence="1">
    <location>
        <position position="1"/>
    </location>
</feature>
<dbReference type="Proteomes" id="UP000789920">
    <property type="component" value="Unassembled WGS sequence"/>
</dbReference>
<dbReference type="EMBL" id="CAJVQC010008505">
    <property type="protein sequence ID" value="CAG8593495.1"/>
    <property type="molecule type" value="Genomic_DNA"/>
</dbReference>
<protein>
    <submittedName>
        <fullName evidence="1">24873_t:CDS:1</fullName>
    </submittedName>
</protein>
<organism evidence="1 2">
    <name type="scientific">Racocetra persica</name>
    <dbReference type="NCBI Taxonomy" id="160502"/>
    <lineage>
        <taxon>Eukaryota</taxon>
        <taxon>Fungi</taxon>
        <taxon>Fungi incertae sedis</taxon>
        <taxon>Mucoromycota</taxon>
        <taxon>Glomeromycotina</taxon>
        <taxon>Glomeromycetes</taxon>
        <taxon>Diversisporales</taxon>
        <taxon>Gigasporaceae</taxon>
        <taxon>Racocetra</taxon>
    </lineage>
</organism>
<evidence type="ECO:0000313" key="1">
    <source>
        <dbReference type="EMBL" id="CAG8593495.1"/>
    </source>
</evidence>
<proteinExistence type="predicted"/>
<evidence type="ECO:0000313" key="2">
    <source>
        <dbReference type="Proteomes" id="UP000789920"/>
    </source>
</evidence>
<accession>A0ACA9MIS3</accession>
<comment type="caution">
    <text evidence="1">The sequence shown here is derived from an EMBL/GenBank/DDBJ whole genome shotgun (WGS) entry which is preliminary data.</text>
</comment>
<sequence length="56" mass="6374">SDRYQQNTLIFISAPSKATELYVKSFVSQLLTEKEFGILTIKLTRKTANIVVINIE</sequence>
<keyword evidence="2" id="KW-1185">Reference proteome</keyword>